<comment type="caution">
    <text evidence="1">The sequence shown here is derived from an EMBL/GenBank/DDBJ whole genome shotgun (WGS) entry which is preliminary data.</text>
</comment>
<proteinExistence type="predicted"/>
<sequence length="180" mass="19159">MSSTLASAASTGGLAAKYSSLVKAALQLYTADTATQASIVKSHYTDTATFEDPLMIVNGTANIEAQFNSLHKFFSSISVTEGVKSTTTTSASGGVDSTTTPTKPGEETFVVPNTQIYKTKPEKPETVIECNTLLTVDTATSKIVRHHDVWLNKSFENPTVVKKVGGWTSSAIFKLFNVGV</sequence>
<evidence type="ECO:0000313" key="1">
    <source>
        <dbReference type="EMBL" id="KAJ3181456.1"/>
    </source>
</evidence>
<reference evidence="1" key="1">
    <citation type="submission" date="2020-05" db="EMBL/GenBank/DDBJ databases">
        <title>Phylogenomic resolution of chytrid fungi.</title>
        <authorList>
            <person name="Stajich J.E."/>
            <person name="Amses K."/>
            <person name="Simmons R."/>
            <person name="Seto K."/>
            <person name="Myers J."/>
            <person name="Bonds A."/>
            <person name="Quandt C.A."/>
            <person name="Barry K."/>
            <person name="Liu P."/>
            <person name="Grigoriev I."/>
            <person name="Longcore J.E."/>
            <person name="James T.Y."/>
        </authorList>
    </citation>
    <scope>NUCLEOTIDE SEQUENCE</scope>
    <source>
        <strain evidence="1">JEL0379</strain>
    </source>
</reference>
<name>A0AAD5XST8_9FUNG</name>
<protein>
    <submittedName>
        <fullName evidence="1">Uncharacterized protein</fullName>
    </submittedName>
</protein>
<organism evidence="1 2">
    <name type="scientific">Geranomyces variabilis</name>
    <dbReference type="NCBI Taxonomy" id="109894"/>
    <lineage>
        <taxon>Eukaryota</taxon>
        <taxon>Fungi</taxon>
        <taxon>Fungi incertae sedis</taxon>
        <taxon>Chytridiomycota</taxon>
        <taxon>Chytridiomycota incertae sedis</taxon>
        <taxon>Chytridiomycetes</taxon>
        <taxon>Spizellomycetales</taxon>
        <taxon>Powellomycetaceae</taxon>
        <taxon>Geranomyces</taxon>
    </lineage>
</organism>
<dbReference type="AlphaFoldDB" id="A0AAD5XST8"/>
<evidence type="ECO:0000313" key="2">
    <source>
        <dbReference type="Proteomes" id="UP001212152"/>
    </source>
</evidence>
<dbReference type="Proteomes" id="UP001212152">
    <property type="component" value="Unassembled WGS sequence"/>
</dbReference>
<accession>A0AAD5XST8</accession>
<dbReference type="PANTHER" id="PTHR34213">
    <property type="entry name" value="NUCLEAR TRANSPORT FACTOR 2 (NTF2) FAMILY PROTEIN"/>
    <property type="match status" value="1"/>
</dbReference>
<gene>
    <name evidence="1" type="ORF">HDU87_001064</name>
</gene>
<keyword evidence="2" id="KW-1185">Reference proteome</keyword>
<dbReference type="PANTHER" id="PTHR34213:SF2">
    <property type="entry name" value="NUCLEAR TRANSPORT FACTOR 2 (NTF2) FAMILY PROTEIN"/>
    <property type="match status" value="1"/>
</dbReference>
<dbReference type="EMBL" id="JADGJQ010000012">
    <property type="protein sequence ID" value="KAJ3181456.1"/>
    <property type="molecule type" value="Genomic_DNA"/>
</dbReference>